<protein>
    <submittedName>
        <fullName evidence="1">Putative ovule protein</fullName>
    </submittedName>
</protein>
<dbReference type="EMBL" id="GEDG01039104">
    <property type="protein sequence ID" value="JAP07273.1"/>
    <property type="molecule type" value="Transcribed_RNA"/>
</dbReference>
<sequence>MYSTTFSPCTPDVGLSKTHISCSTKCLREISSLLTPSFPPILDTTTLPIGLSICLLNCKVRA</sequence>
<accession>A0A0V0GHT7</accession>
<organism evidence="1">
    <name type="scientific">Solanum chacoense</name>
    <name type="common">Chaco potato</name>
    <dbReference type="NCBI Taxonomy" id="4108"/>
    <lineage>
        <taxon>Eukaryota</taxon>
        <taxon>Viridiplantae</taxon>
        <taxon>Streptophyta</taxon>
        <taxon>Embryophyta</taxon>
        <taxon>Tracheophyta</taxon>
        <taxon>Spermatophyta</taxon>
        <taxon>Magnoliopsida</taxon>
        <taxon>eudicotyledons</taxon>
        <taxon>Gunneridae</taxon>
        <taxon>Pentapetalae</taxon>
        <taxon>asterids</taxon>
        <taxon>lamiids</taxon>
        <taxon>Solanales</taxon>
        <taxon>Solanaceae</taxon>
        <taxon>Solanoideae</taxon>
        <taxon>Solaneae</taxon>
        <taxon>Solanum</taxon>
    </lineage>
</organism>
<reference evidence="1" key="1">
    <citation type="submission" date="2015-12" db="EMBL/GenBank/DDBJ databases">
        <title>Gene expression during late stages of embryo sac development: a critical building block for successful pollen-pistil interactions.</title>
        <authorList>
            <person name="Liu Y."/>
            <person name="Joly V."/>
            <person name="Sabar M."/>
            <person name="Matton D.P."/>
        </authorList>
    </citation>
    <scope>NUCLEOTIDE SEQUENCE</scope>
</reference>
<evidence type="ECO:0000313" key="1">
    <source>
        <dbReference type="EMBL" id="JAP07273.1"/>
    </source>
</evidence>
<name>A0A0V0GHT7_SOLCH</name>
<dbReference type="AlphaFoldDB" id="A0A0V0GHT7"/>
<proteinExistence type="predicted"/>